<dbReference type="Pfam" id="PF03966">
    <property type="entry name" value="Trm112p"/>
    <property type="match status" value="1"/>
</dbReference>
<dbReference type="SUPFAM" id="SSF158997">
    <property type="entry name" value="Trm112p-like"/>
    <property type="match status" value="1"/>
</dbReference>
<dbReference type="AlphaFoldDB" id="A0A543B0D9"/>
<dbReference type="Proteomes" id="UP000317043">
    <property type="component" value="Unassembled WGS sequence"/>
</dbReference>
<name>A0A543B0D9_9ACTN</name>
<dbReference type="OrthoDB" id="9812205at2"/>
<evidence type="ECO:0000313" key="2">
    <source>
        <dbReference type="Proteomes" id="UP000317043"/>
    </source>
</evidence>
<comment type="caution">
    <text evidence="1">The sequence shown here is derived from an EMBL/GenBank/DDBJ whole genome shotgun (WGS) entry which is preliminary data.</text>
</comment>
<dbReference type="EMBL" id="VFOW01000001">
    <property type="protein sequence ID" value="TQL78307.1"/>
    <property type="molecule type" value="Genomic_DNA"/>
</dbReference>
<protein>
    <submittedName>
        <fullName evidence="1">Uncharacterized protein</fullName>
    </submittedName>
</protein>
<evidence type="ECO:0000313" key="1">
    <source>
        <dbReference type="EMBL" id="TQL78307.1"/>
    </source>
</evidence>
<accession>A0A543B0D9</accession>
<sequence>MPLDATLLEVLACPDTHHAPLEYDADAMTLTCSECRRIFRIDSGIPVLVLDEARAGDNGKGDR</sequence>
<dbReference type="InterPro" id="IPR005651">
    <property type="entry name" value="Trm112-like"/>
</dbReference>
<reference evidence="1 2" key="1">
    <citation type="submission" date="2019-06" db="EMBL/GenBank/DDBJ databases">
        <title>Sequencing the genomes of 1000 actinobacteria strains.</title>
        <authorList>
            <person name="Klenk H.-P."/>
        </authorList>
    </citation>
    <scope>NUCLEOTIDE SEQUENCE [LARGE SCALE GENOMIC DNA]</scope>
    <source>
        <strain evidence="1 2">DSM 45928</strain>
    </source>
</reference>
<proteinExistence type="predicted"/>
<keyword evidence="2" id="KW-1185">Reference proteome</keyword>
<organism evidence="1 2">
    <name type="scientific">Stackebrandtia endophytica</name>
    <dbReference type="NCBI Taxonomy" id="1496996"/>
    <lineage>
        <taxon>Bacteria</taxon>
        <taxon>Bacillati</taxon>
        <taxon>Actinomycetota</taxon>
        <taxon>Actinomycetes</taxon>
        <taxon>Glycomycetales</taxon>
        <taxon>Glycomycetaceae</taxon>
        <taxon>Stackebrandtia</taxon>
    </lineage>
</organism>
<dbReference type="RefSeq" id="WP_142042550.1">
    <property type="nucleotide sequence ID" value="NZ_JBHTGS010000004.1"/>
</dbReference>
<gene>
    <name evidence="1" type="ORF">FB566_3890</name>
</gene>
<dbReference type="Gene3D" id="2.20.25.10">
    <property type="match status" value="1"/>
</dbReference>
<dbReference type="InParanoid" id="A0A543B0D9"/>